<dbReference type="PANTHER" id="PTHR30629:SF2">
    <property type="entry name" value="PROPHAGE INTEGRASE INTS-RELATED"/>
    <property type="match status" value="1"/>
</dbReference>
<reference evidence="9" key="1">
    <citation type="submission" date="2016-10" db="EMBL/GenBank/DDBJ databases">
        <authorList>
            <person name="de Groot N.N."/>
        </authorList>
    </citation>
    <scope>NUCLEOTIDE SEQUENCE</scope>
</reference>
<dbReference type="InterPro" id="IPR038488">
    <property type="entry name" value="Integrase_DNA-bd_sf"/>
</dbReference>
<evidence type="ECO:0000256" key="2">
    <source>
        <dbReference type="ARBA" id="ARBA00022908"/>
    </source>
</evidence>
<dbReference type="GO" id="GO:0006310">
    <property type="term" value="P:DNA recombination"/>
    <property type="evidence" value="ECO:0007669"/>
    <property type="project" value="UniProtKB-KW"/>
</dbReference>
<dbReference type="Pfam" id="PF22022">
    <property type="entry name" value="Phage_int_M"/>
    <property type="match status" value="1"/>
</dbReference>
<feature type="domain" description="Tyr recombinase" evidence="7">
    <location>
        <begin position="202"/>
        <end position="382"/>
    </location>
</feature>
<dbReference type="InterPro" id="IPR010998">
    <property type="entry name" value="Integrase_recombinase_N"/>
</dbReference>
<evidence type="ECO:0000256" key="4">
    <source>
        <dbReference type="ARBA" id="ARBA00023172"/>
    </source>
</evidence>
<evidence type="ECO:0000256" key="5">
    <source>
        <dbReference type="ARBA" id="ARBA00023195"/>
    </source>
</evidence>
<dbReference type="GO" id="GO:0003677">
    <property type="term" value="F:DNA binding"/>
    <property type="evidence" value="ECO:0007669"/>
    <property type="project" value="UniProtKB-KW"/>
</dbReference>
<comment type="similarity">
    <text evidence="1">Belongs to the 'phage' integrase family.</text>
</comment>
<dbReference type="Pfam" id="PF00589">
    <property type="entry name" value="Phage_integrase"/>
    <property type="match status" value="1"/>
</dbReference>
<dbReference type="PROSITE" id="PS51900">
    <property type="entry name" value="CB"/>
    <property type="match status" value="1"/>
</dbReference>
<evidence type="ECO:0000259" key="8">
    <source>
        <dbReference type="PROSITE" id="PS51900"/>
    </source>
</evidence>
<dbReference type="SUPFAM" id="SSF56349">
    <property type="entry name" value="DNA breaking-rejoining enzymes"/>
    <property type="match status" value="1"/>
</dbReference>
<dbReference type="GO" id="GO:0075713">
    <property type="term" value="P:establishment of integrated proviral latency"/>
    <property type="evidence" value="ECO:0007669"/>
    <property type="project" value="UniProtKB-KW"/>
</dbReference>
<dbReference type="Gene3D" id="1.10.150.130">
    <property type="match status" value="1"/>
</dbReference>
<dbReference type="EMBL" id="FPIB01000010">
    <property type="protein sequence ID" value="SFV90185.1"/>
    <property type="molecule type" value="Genomic_DNA"/>
</dbReference>
<accession>A0A1W1E892</accession>
<evidence type="ECO:0000256" key="6">
    <source>
        <dbReference type="ARBA" id="ARBA00023296"/>
    </source>
</evidence>
<dbReference type="Gene3D" id="3.30.160.390">
    <property type="entry name" value="Integrase, DNA-binding domain"/>
    <property type="match status" value="1"/>
</dbReference>
<feature type="domain" description="Core-binding (CB)" evidence="8">
    <location>
        <begin position="96"/>
        <end position="177"/>
    </location>
</feature>
<dbReference type="CDD" id="cd00801">
    <property type="entry name" value="INT_P4_C"/>
    <property type="match status" value="1"/>
</dbReference>
<dbReference type="InterPro" id="IPR025166">
    <property type="entry name" value="Integrase_DNA_bind_dom"/>
</dbReference>
<dbReference type="AlphaFoldDB" id="A0A1W1E892"/>
<sequence>MFLTDRKIKLEKPATKSKFLNDGGGLQLEIKPHGIKLWRYRCTINGKRTRLSLGEYPAVSLKAAREKRDELKSLIAQGIDPRTAKETPKEESQSFTSVKDMVEQYLNHYRADRNEKYWQGVESLFRRDVLPIIGNLPIEEINSKQIVTIVQAVQGRGAVESAKRLFTQISKVFKFAIAHGECTRNPCGDIERSMVLQKPTGRNYPTITDPKEIGKLMYDIDHYTGWYMVRFGLLFLAYSAIRPGNVRLAEWSEIDWDKKQWIISGEKMKTGKEHIVPLSRQMLEILKFAKHYATGGKYIFFSNRHKNSSMSDVTFSKALWRMGYGNDTIVPHGFRAMFSTIANEHSEYGFEVIETQLAHKIGSKVAQAYNRAQYLPQRKKMMQWWADWLDERKRKREIELNNLDKGYQI</sequence>
<dbReference type="GO" id="GO:0044826">
    <property type="term" value="P:viral genome integration into host DNA"/>
    <property type="evidence" value="ECO:0007669"/>
    <property type="project" value="UniProtKB-KW"/>
</dbReference>
<dbReference type="PANTHER" id="PTHR30629">
    <property type="entry name" value="PROPHAGE INTEGRASE"/>
    <property type="match status" value="1"/>
</dbReference>
<evidence type="ECO:0000256" key="1">
    <source>
        <dbReference type="ARBA" id="ARBA00008857"/>
    </source>
</evidence>
<evidence type="ECO:0000256" key="3">
    <source>
        <dbReference type="ARBA" id="ARBA00023125"/>
    </source>
</evidence>
<protein>
    <submittedName>
        <fullName evidence="9">Integrase</fullName>
    </submittedName>
</protein>
<keyword evidence="4" id="KW-0233">DNA recombination</keyword>
<organism evidence="9">
    <name type="scientific">hydrothermal vent metagenome</name>
    <dbReference type="NCBI Taxonomy" id="652676"/>
    <lineage>
        <taxon>unclassified sequences</taxon>
        <taxon>metagenomes</taxon>
        <taxon>ecological metagenomes</taxon>
    </lineage>
</organism>
<keyword evidence="6" id="KW-1160">Virus entry into host cell</keyword>
<dbReference type="InterPro" id="IPR050808">
    <property type="entry name" value="Phage_Integrase"/>
</dbReference>
<dbReference type="GO" id="GO:0046718">
    <property type="term" value="P:symbiont entry into host cell"/>
    <property type="evidence" value="ECO:0007669"/>
    <property type="project" value="UniProtKB-KW"/>
</dbReference>
<evidence type="ECO:0000313" key="9">
    <source>
        <dbReference type="EMBL" id="SFV90185.1"/>
    </source>
</evidence>
<dbReference type="InterPro" id="IPR013762">
    <property type="entry name" value="Integrase-like_cat_sf"/>
</dbReference>
<dbReference type="InterPro" id="IPR002104">
    <property type="entry name" value="Integrase_catalytic"/>
</dbReference>
<dbReference type="InterPro" id="IPR011010">
    <property type="entry name" value="DNA_brk_join_enz"/>
</dbReference>
<dbReference type="GO" id="GO:0015074">
    <property type="term" value="P:DNA integration"/>
    <property type="evidence" value="ECO:0007669"/>
    <property type="project" value="UniProtKB-KW"/>
</dbReference>
<keyword evidence="3" id="KW-0238">DNA-binding</keyword>
<dbReference type="PROSITE" id="PS51898">
    <property type="entry name" value="TYR_RECOMBINASE"/>
    <property type="match status" value="1"/>
</dbReference>
<evidence type="ECO:0000259" key="7">
    <source>
        <dbReference type="PROSITE" id="PS51898"/>
    </source>
</evidence>
<dbReference type="InterPro" id="IPR053876">
    <property type="entry name" value="Phage_int_M"/>
</dbReference>
<keyword evidence="5" id="KW-1179">Viral genome integration</keyword>
<dbReference type="Gene3D" id="1.10.443.10">
    <property type="entry name" value="Intergrase catalytic core"/>
    <property type="match status" value="1"/>
</dbReference>
<keyword evidence="2" id="KW-0229">DNA integration</keyword>
<dbReference type="Pfam" id="PF13356">
    <property type="entry name" value="Arm-DNA-bind_3"/>
    <property type="match status" value="1"/>
</dbReference>
<dbReference type="InterPro" id="IPR044068">
    <property type="entry name" value="CB"/>
</dbReference>
<gene>
    <name evidence="9" type="ORF">MNB_SV-4-1301</name>
</gene>
<proteinExistence type="inferred from homology"/>
<name>A0A1W1E892_9ZZZZ</name>